<dbReference type="InterPro" id="IPR036291">
    <property type="entry name" value="NAD(P)-bd_dom_sf"/>
</dbReference>
<protein>
    <submittedName>
        <fullName evidence="5">NAD(P)-dependent oxidoreductase</fullName>
        <ecNumber evidence="5">1.1.-.-</ecNumber>
    </submittedName>
</protein>
<feature type="domain" description="3-hydroxyisobutyrate dehydrogenase-like NAD-binding" evidence="4">
    <location>
        <begin position="164"/>
        <end position="281"/>
    </location>
</feature>
<keyword evidence="6" id="KW-1185">Reference proteome</keyword>
<dbReference type="EC" id="1.1.-.-" evidence="5"/>
<dbReference type="Gene3D" id="1.10.1040.10">
    <property type="entry name" value="N-(1-d-carboxylethyl)-l-norvaline Dehydrogenase, domain 2"/>
    <property type="match status" value="1"/>
</dbReference>
<dbReference type="GO" id="GO:0016491">
    <property type="term" value="F:oxidoreductase activity"/>
    <property type="evidence" value="ECO:0007669"/>
    <property type="project" value="UniProtKB-KW"/>
</dbReference>
<evidence type="ECO:0000256" key="1">
    <source>
        <dbReference type="ARBA" id="ARBA00023002"/>
    </source>
</evidence>
<evidence type="ECO:0000259" key="4">
    <source>
        <dbReference type="Pfam" id="PF14833"/>
    </source>
</evidence>
<dbReference type="InterPro" id="IPR029154">
    <property type="entry name" value="HIBADH-like_NADP-bd"/>
</dbReference>
<accession>A0ABW3C4T7</accession>
<evidence type="ECO:0000313" key="5">
    <source>
        <dbReference type="EMBL" id="MFD0848656.1"/>
    </source>
</evidence>
<keyword evidence="2" id="KW-0520">NAD</keyword>
<feature type="domain" description="6-phosphogluconate dehydrogenase NADP-binding" evidence="3">
    <location>
        <begin position="2"/>
        <end position="161"/>
    </location>
</feature>
<comment type="caution">
    <text evidence="5">The sequence shown here is derived from an EMBL/GenBank/DDBJ whole genome shotgun (WGS) entry which is preliminary data.</text>
</comment>
<organism evidence="5 6">
    <name type="scientific">Sphingosinicella xenopeptidilytica</name>
    <dbReference type="NCBI Taxonomy" id="364098"/>
    <lineage>
        <taxon>Bacteria</taxon>
        <taxon>Pseudomonadati</taxon>
        <taxon>Pseudomonadota</taxon>
        <taxon>Alphaproteobacteria</taxon>
        <taxon>Sphingomonadales</taxon>
        <taxon>Sphingosinicellaceae</taxon>
        <taxon>Sphingosinicella</taxon>
    </lineage>
</organism>
<dbReference type="Pfam" id="PF14833">
    <property type="entry name" value="NAD_binding_11"/>
    <property type="match status" value="1"/>
</dbReference>
<dbReference type="Proteomes" id="UP001597124">
    <property type="component" value="Unassembled WGS sequence"/>
</dbReference>
<dbReference type="InterPro" id="IPR008927">
    <property type="entry name" value="6-PGluconate_DH-like_C_sf"/>
</dbReference>
<dbReference type="PIRSF" id="PIRSF000103">
    <property type="entry name" value="HIBADH"/>
    <property type="match status" value="1"/>
</dbReference>
<sequence>MSIGIAGLGRMGTIFASRLIDAGFPLRVWNRTESKAEPLSRMGASMAATPAELVRNCDIVLTSMADEEALVSIMEGSDGMLSADLRGRIIVDTSTVMPDFVTRLGSRVVERGGVMVDAPILGTIGPARAGMITVVAGGPVDAIDKVRPVFAHLATHFVHIGPSGQGSTMKLVVIMHLCTYWQSLAEALRMGGSNGLSPDAMLEVLLSSPVATDALRSKMPIIRGETNEVGYDIAGVCNVLQRSLQLADRRHVEAPATRSAMAGFSAISASGRQDRDVVQLVLDALTGE</sequence>
<keyword evidence="1 5" id="KW-0560">Oxidoreductase</keyword>
<dbReference type="Pfam" id="PF03446">
    <property type="entry name" value="NAD_binding_2"/>
    <property type="match status" value="1"/>
</dbReference>
<gene>
    <name evidence="5" type="ORF">ACFQ00_10020</name>
</gene>
<evidence type="ECO:0000313" key="6">
    <source>
        <dbReference type="Proteomes" id="UP001597124"/>
    </source>
</evidence>
<dbReference type="PANTHER" id="PTHR43580">
    <property type="entry name" value="OXIDOREDUCTASE GLYR1-RELATED"/>
    <property type="match status" value="1"/>
</dbReference>
<dbReference type="Gene3D" id="3.40.50.720">
    <property type="entry name" value="NAD(P)-binding Rossmann-like Domain"/>
    <property type="match status" value="1"/>
</dbReference>
<evidence type="ECO:0000256" key="2">
    <source>
        <dbReference type="ARBA" id="ARBA00023027"/>
    </source>
</evidence>
<proteinExistence type="predicted"/>
<dbReference type="InterPro" id="IPR051265">
    <property type="entry name" value="HIBADH-related_NP60_sf"/>
</dbReference>
<dbReference type="InterPro" id="IPR013328">
    <property type="entry name" value="6PGD_dom2"/>
</dbReference>
<dbReference type="SUPFAM" id="SSF51735">
    <property type="entry name" value="NAD(P)-binding Rossmann-fold domains"/>
    <property type="match status" value="1"/>
</dbReference>
<dbReference type="SUPFAM" id="SSF48179">
    <property type="entry name" value="6-phosphogluconate dehydrogenase C-terminal domain-like"/>
    <property type="match status" value="1"/>
</dbReference>
<dbReference type="RefSeq" id="WP_381489782.1">
    <property type="nucleotide sequence ID" value="NZ_JBHTIK010000005.1"/>
</dbReference>
<dbReference type="InterPro" id="IPR015815">
    <property type="entry name" value="HIBADH-related"/>
</dbReference>
<name>A0ABW3C4T7_SPHXN</name>
<evidence type="ECO:0000259" key="3">
    <source>
        <dbReference type="Pfam" id="PF03446"/>
    </source>
</evidence>
<reference evidence="6" key="1">
    <citation type="journal article" date="2019" name="Int. J. Syst. Evol. Microbiol.">
        <title>The Global Catalogue of Microorganisms (GCM) 10K type strain sequencing project: providing services to taxonomists for standard genome sequencing and annotation.</title>
        <authorList>
            <consortium name="The Broad Institute Genomics Platform"/>
            <consortium name="The Broad Institute Genome Sequencing Center for Infectious Disease"/>
            <person name="Wu L."/>
            <person name="Ma J."/>
        </authorList>
    </citation>
    <scope>NUCLEOTIDE SEQUENCE [LARGE SCALE GENOMIC DNA]</scope>
    <source>
        <strain evidence="6">CCUG 52537</strain>
    </source>
</reference>
<dbReference type="EMBL" id="JBHTIK010000005">
    <property type="protein sequence ID" value="MFD0848656.1"/>
    <property type="molecule type" value="Genomic_DNA"/>
</dbReference>
<dbReference type="PANTHER" id="PTHR43580:SF2">
    <property type="entry name" value="CYTOKINE-LIKE NUCLEAR FACTOR N-PAC"/>
    <property type="match status" value="1"/>
</dbReference>
<dbReference type="InterPro" id="IPR006115">
    <property type="entry name" value="6PGDH_NADP-bd"/>
</dbReference>